<name>A0A4U5M6J5_STECR</name>
<feature type="transmembrane region" description="Helical" evidence="1">
    <location>
        <begin position="238"/>
        <end position="255"/>
    </location>
</feature>
<reference evidence="2 3" key="1">
    <citation type="journal article" date="2015" name="Genome Biol.">
        <title>Comparative genomics of Steinernema reveals deeply conserved gene regulatory networks.</title>
        <authorList>
            <person name="Dillman A.R."/>
            <person name="Macchietto M."/>
            <person name="Porter C.F."/>
            <person name="Rogers A."/>
            <person name="Williams B."/>
            <person name="Antoshechkin I."/>
            <person name="Lee M.M."/>
            <person name="Goodwin Z."/>
            <person name="Lu X."/>
            <person name="Lewis E.E."/>
            <person name="Goodrich-Blair H."/>
            <person name="Stock S.P."/>
            <person name="Adams B.J."/>
            <person name="Sternberg P.W."/>
            <person name="Mortazavi A."/>
        </authorList>
    </citation>
    <scope>NUCLEOTIDE SEQUENCE [LARGE SCALE GENOMIC DNA]</scope>
    <source>
        <strain evidence="2 3">ALL</strain>
    </source>
</reference>
<dbReference type="GO" id="GO:0016020">
    <property type="term" value="C:membrane"/>
    <property type="evidence" value="ECO:0007669"/>
    <property type="project" value="TreeGrafter"/>
</dbReference>
<comment type="caution">
    <text evidence="2">The sequence shown here is derived from an EMBL/GenBank/DDBJ whole genome shotgun (WGS) entry which is preliminary data.</text>
</comment>
<dbReference type="STRING" id="34508.A0A4U5M6J5"/>
<dbReference type="Proteomes" id="UP000298663">
    <property type="component" value="Unassembled WGS sequence"/>
</dbReference>
<organism evidence="2 3">
    <name type="scientific">Steinernema carpocapsae</name>
    <name type="common">Entomopathogenic nematode</name>
    <dbReference type="NCBI Taxonomy" id="34508"/>
    <lineage>
        <taxon>Eukaryota</taxon>
        <taxon>Metazoa</taxon>
        <taxon>Ecdysozoa</taxon>
        <taxon>Nematoda</taxon>
        <taxon>Chromadorea</taxon>
        <taxon>Rhabditida</taxon>
        <taxon>Tylenchina</taxon>
        <taxon>Panagrolaimomorpha</taxon>
        <taxon>Strongyloidoidea</taxon>
        <taxon>Steinernematidae</taxon>
        <taxon>Steinernema</taxon>
    </lineage>
</organism>
<evidence type="ECO:0000313" key="3">
    <source>
        <dbReference type="Proteomes" id="UP000298663"/>
    </source>
</evidence>
<feature type="transmembrane region" description="Helical" evidence="1">
    <location>
        <begin position="43"/>
        <end position="64"/>
    </location>
</feature>
<evidence type="ECO:0008006" key="4">
    <source>
        <dbReference type="Google" id="ProtNLM"/>
    </source>
</evidence>
<dbReference type="PANTHER" id="PTHR21824:SF4">
    <property type="entry name" value="TRANSMEMBRANE PROTEIN 177"/>
    <property type="match status" value="1"/>
</dbReference>
<feature type="transmembrane region" description="Helical" evidence="1">
    <location>
        <begin position="203"/>
        <end position="226"/>
    </location>
</feature>
<keyword evidence="3" id="KW-1185">Reference proteome</keyword>
<dbReference type="EMBL" id="AZBU02000009">
    <property type="protein sequence ID" value="TKR64496.1"/>
    <property type="molecule type" value="Genomic_DNA"/>
</dbReference>
<dbReference type="AlphaFoldDB" id="A0A4U5M6J5"/>
<protein>
    <recommendedName>
        <fullName evidence="4">Transmembrane protein 177</fullName>
    </recommendedName>
</protein>
<sequence length="350" mass="40100">MNLTRLLLSASKPKSTTSVLPPPSFREQANEWIASKWGRRFRIGLLGTTIVAYPMATLLVNGPLLKYVFPRKHSVTDELPADLQNLINMEFNRWKDREGRMNKDAVVYFALQNKEDQLDTVAAGSLGVRSGARIAFPFFAKFKTEEEALDYARKHLEPLNFMGESACVLWDSPLGKELLETFVLSDKAKQFLIQRDILSNDGYYAYATRAISWATWTTFTSIFTYWLHWGSRLCQGKALSFVVIYSIFVAVAWFANQEWHKLYRYITDIHADSVSAHVSFDHCAGGKEYYWKMLKRNRILRDLTDEGIYKVKATGDIRGLPTSIITRYELLKDVSAEDDEMAAVHEGDDF</sequence>
<evidence type="ECO:0000313" key="2">
    <source>
        <dbReference type="EMBL" id="TKR64496.1"/>
    </source>
</evidence>
<keyword evidence="1" id="KW-1133">Transmembrane helix</keyword>
<keyword evidence="1" id="KW-0472">Membrane</keyword>
<evidence type="ECO:0000256" key="1">
    <source>
        <dbReference type="SAM" id="Phobius"/>
    </source>
</evidence>
<proteinExistence type="predicted"/>
<dbReference type="PANTHER" id="PTHR21824">
    <property type="entry name" value="TRANSMEMBRANE PROTEIN 177"/>
    <property type="match status" value="1"/>
</dbReference>
<dbReference type="OrthoDB" id="110174at2759"/>
<accession>A0A4U5M6J5</accession>
<reference evidence="2 3" key="2">
    <citation type="journal article" date="2019" name="G3 (Bethesda)">
        <title>Hybrid Assembly of the Genome of the Entomopathogenic Nematode Steinernema carpocapsae Identifies the X-Chromosome.</title>
        <authorList>
            <person name="Serra L."/>
            <person name="Macchietto M."/>
            <person name="Macias-Munoz A."/>
            <person name="McGill C.J."/>
            <person name="Rodriguez I.M."/>
            <person name="Rodriguez B."/>
            <person name="Murad R."/>
            <person name="Mortazavi A."/>
        </authorList>
    </citation>
    <scope>NUCLEOTIDE SEQUENCE [LARGE SCALE GENOMIC DNA]</scope>
    <source>
        <strain evidence="2 3">ALL</strain>
    </source>
</reference>
<gene>
    <name evidence="2" type="ORF">L596_025016</name>
</gene>
<keyword evidence="1" id="KW-0812">Transmembrane</keyword>
<dbReference type="InterPro" id="IPR026620">
    <property type="entry name" value="TMEM177"/>
</dbReference>